<dbReference type="PROSITE" id="PS00108">
    <property type="entry name" value="PROTEIN_KINASE_ST"/>
    <property type="match status" value="1"/>
</dbReference>
<keyword evidence="3 9" id="KW-0418">Kinase</keyword>
<keyword evidence="7" id="KW-1133">Transmembrane helix</keyword>
<dbReference type="PANTHER" id="PTHR43289">
    <property type="entry name" value="MITOGEN-ACTIVATED PROTEIN KINASE KINASE KINASE 20-RELATED"/>
    <property type="match status" value="1"/>
</dbReference>
<gene>
    <name evidence="9" type="ORF">DB32_002391</name>
</gene>
<protein>
    <submittedName>
        <fullName evidence="9">Serine/threonine protein kinase</fullName>
    </submittedName>
</protein>
<dbReference type="InterPro" id="IPR000719">
    <property type="entry name" value="Prot_kinase_dom"/>
</dbReference>
<keyword evidence="7" id="KW-0472">Membrane</keyword>
<dbReference type="Gene3D" id="3.30.200.20">
    <property type="entry name" value="Phosphorylase Kinase, domain 1"/>
    <property type="match status" value="1"/>
</dbReference>
<dbReference type="KEGG" id="samy:DB32_002391"/>
<keyword evidence="2 5" id="KW-0547">Nucleotide-binding</keyword>
<dbReference type="SMART" id="SM00220">
    <property type="entry name" value="S_TKc"/>
    <property type="match status" value="1"/>
</dbReference>
<dbReference type="InterPro" id="IPR008271">
    <property type="entry name" value="Ser/Thr_kinase_AS"/>
</dbReference>
<evidence type="ECO:0000256" key="5">
    <source>
        <dbReference type="PROSITE-ProRule" id="PRU10141"/>
    </source>
</evidence>
<evidence type="ECO:0000313" key="9">
    <source>
        <dbReference type="EMBL" id="AKF05242.1"/>
    </source>
</evidence>
<keyword evidence="1" id="KW-0808">Transferase</keyword>
<keyword evidence="7" id="KW-0812">Transmembrane</keyword>
<dbReference type="PANTHER" id="PTHR43289:SF6">
    <property type="entry name" value="SERINE_THREONINE-PROTEIN KINASE NEKL-3"/>
    <property type="match status" value="1"/>
</dbReference>
<organism evidence="9 10">
    <name type="scientific">Sandaracinus amylolyticus</name>
    <dbReference type="NCBI Taxonomy" id="927083"/>
    <lineage>
        <taxon>Bacteria</taxon>
        <taxon>Pseudomonadati</taxon>
        <taxon>Myxococcota</taxon>
        <taxon>Polyangia</taxon>
        <taxon>Polyangiales</taxon>
        <taxon>Sandaracinaceae</taxon>
        <taxon>Sandaracinus</taxon>
    </lineage>
</organism>
<evidence type="ECO:0000256" key="7">
    <source>
        <dbReference type="SAM" id="Phobius"/>
    </source>
</evidence>
<feature type="domain" description="Protein kinase" evidence="8">
    <location>
        <begin position="39"/>
        <end position="298"/>
    </location>
</feature>
<evidence type="ECO:0000256" key="1">
    <source>
        <dbReference type="ARBA" id="ARBA00022679"/>
    </source>
</evidence>
<feature type="region of interest" description="Disordered" evidence="6">
    <location>
        <begin position="320"/>
        <end position="358"/>
    </location>
</feature>
<dbReference type="GO" id="GO:0004674">
    <property type="term" value="F:protein serine/threonine kinase activity"/>
    <property type="evidence" value="ECO:0007669"/>
    <property type="project" value="UniProtKB-KW"/>
</dbReference>
<dbReference type="InterPro" id="IPR017441">
    <property type="entry name" value="Protein_kinase_ATP_BS"/>
</dbReference>
<feature type="transmembrane region" description="Helical" evidence="7">
    <location>
        <begin position="438"/>
        <end position="459"/>
    </location>
</feature>
<feature type="binding site" evidence="5">
    <location>
        <position position="68"/>
    </location>
    <ligand>
        <name>ATP</name>
        <dbReference type="ChEBI" id="CHEBI:30616"/>
    </ligand>
</feature>
<keyword evidence="10" id="KW-1185">Reference proteome</keyword>
<sequence length="477" mass="50642">MLTEMSSTRLGLGVEAEDDHESTVMVEVLAAGSFFADRFRVGPPLGAGAMGRVVQAHDLVSGHDVALKVLHRERARDAETLERFRREAAILESIGHPAIVRVLAMGEAFAMPWLALELLHGETLKQRLRRGPMHPHEIVPVLNTLCDALAAAHLRGVVHRDLKPENVLLVAGGRPPCKIVDFGLSSFTAAKTLTHTGSILGTPRYMAPEQIKSARDSDPRVDVFAVGVLLYEMLTGVSPYPAEDMGQLLGCVLEGRVVPLAHRRPDLAPAIGAVIERAMARERAQRFQTAGAIAEAYANAIGVRSGRSQLDMPAPELATPAPHHADGAAPLVDPFGASHPIATRPESERPAALAADVHDGELSRHPLLATIAPRRESAIPATRMHLEDVAPPPPAMLAPPAARTSAPEFTRPSQPSSAPRPPAPRPKPAAPRSRGGGWLLFGLALVAVTIVATGAGLALRMWTSGTLRMPAAAITAP</sequence>
<reference evidence="9 10" key="1">
    <citation type="submission" date="2015-03" db="EMBL/GenBank/DDBJ databases">
        <title>Genome assembly of Sandaracinus amylolyticus DSM 53668.</title>
        <authorList>
            <person name="Sharma G."/>
            <person name="Subramanian S."/>
        </authorList>
    </citation>
    <scope>NUCLEOTIDE SEQUENCE [LARGE SCALE GENOMIC DNA]</scope>
    <source>
        <strain evidence="9 10">DSM 53668</strain>
    </source>
</reference>
<evidence type="ECO:0000259" key="8">
    <source>
        <dbReference type="PROSITE" id="PS50011"/>
    </source>
</evidence>
<dbReference type="AlphaFoldDB" id="A0A0F6W1S8"/>
<accession>A0A0F6W1S8</accession>
<evidence type="ECO:0000256" key="3">
    <source>
        <dbReference type="ARBA" id="ARBA00022777"/>
    </source>
</evidence>
<proteinExistence type="predicted"/>
<dbReference type="EMBL" id="CP011125">
    <property type="protein sequence ID" value="AKF05242.1"/>
    <property type="molecule type" value="Genomic_DNA"/>
</dbReference>
<dbReference type="Proteomes" id="UP000034883">
    <property type="component" value="Chromosome"/>
</dbReference>
<feature type="region of interest" description="Disordered" evidence="6">
    <location>
        <begin position="387"/>
        <end position="432"/>
    </location>
</feature>
<dbReference type="OrthoDB" id="5502340at2"/>
<dbReference type="Gene3D" id="1.10.510.10">
    <property type="entry name" value="Transferase(Phosphotransferase) domain 1"/>
    <property type="match status" value="1"/>
</dbReference>
<evidence type="ECO:0000313" key="10">
    <source>
        <dbReference type="Proteomes" id="UP000034883"/>
    </source>
</evidence>
<dbReference type="STRING" id="927083.DB32_002391"/>
<dbReference type="InterPro" id="IPR011009">
    <property type="entry name" value="Kinase-like_dom_sf"/>
</dbReference>
<dbReference type="SUPFAM" id="SSF56112">
    <property type="entry name" value="Protein kinase-like (PK-like)"/>
    <property type="match status" value="1"/>
</dbReference>
<keyword evidence="9" id="KW-0723">Serine/threonine-protein kinase</keyword>
<keyword evidence="4 5" id="KW-0067">ATP-binding</keyword>
<name>A0A0F6W1S8_9BACT</name>
<dbReference type="PROSITE" id="PS00107">
    <property type="entry name" value="PROTEIN_KINASE_ATP"/>
    <property type="match status" value="1"/>
</dbReference>
<evidence type="ECO:0000256" key="2">
    <source>
        <dbReference type="ARBA" id="ARBA00022741"/>
    </source>
</evidence>
<dbReference type="Pfam" id="PF00069">
    <property type="entry name" value="Pkinase"/>
    <property type="match status" value="1"/>
</dbReference>
<evidence type="ECO:0000256" key="6">
    <source>
        <dbReference type="SAM" id="MobiDB-lite"/>
    </source>
</evidence>
<dbReference type="GO" id="GO:0005524">
    <property type="term" value="F:ATP binding"/>
    <property type="evidence" value="ECO:0007669"/>
    <property type="project" value="UniProtKB-UniRule"/>
</dbReference>
<dbReference type="CDD" id="cd14014">
    <property type="entry name" value="STKc_PknB_like"/>
    <property type="match status" value="1"/>
</dbReference>
<dbReference type="PROSITE" id="PS50011">
    <property type="entry name" value="PROTEIN_KINASE_DOM"/>
    <property type="match status" value="1"/>
</dbReference>
<feature type="compositionally biased region" description="Pro residues" evidence="6">
    <location>
        <begin position="418"/>
        <end position="429"/>
    </location>
</feature>
<evidence type="ECO:0000256" key="4">
    <source>
        <dbReference type="ARBA" id="ARBA00022840"/>
    </source>
</evidence>